<name>A0A8T0D0Q4_9TREM</name>
<sequence length="179" mass="20216">VHTNCSASFASNGIVIRLEKGYILLVLLRVWSLRWCSAGALLSMPTCVLLFQGLQTEVLDSPSSSGMLCCACLGLFNLQRNCETNQSERWTVQASRHIRSLGSVTRETRQTPAELCTRRRSGTQPVFAVSFCRWRTIGHMAPSLPIPIYFESISTCESERPNLHFKIRRLWKLQPDLIS</sequence>
<proteinExistence type="predicted"/>
<dbReference type="AlphaFoldDB" id="A0A8T0D0Q4"/>
<evidence type="ECO:0000313" key="1">
    <source>
        <dbReference type="EMBL" id="KAF8561473.1"/>
    </source>
</evidence>
<protein>
    <submittedName>
        <fullName evidence="1">Uncharacterized protein</fullName>
    </submittedName>
</protein>
<reference evidence="1 2" key="1">
    <citation type="submission" date="2019-07" db="EMBL/GenBank/DDBJ databases">
        <title>Annotation for the trematode Paragonimus westermani.</title>
        <authorList>
            <person name="Choi Y.-J."/>
        </authorList>
    </citation>
    <scope>NUCLEOTIDE SEQUENCE [LARGE SCALE GENOMIC DNA]</scope>
    <source>
        <strain evidence="1">180907_Pwestermani</strain>
    </source>
</reference>
<feature type="non-terminal residue" evidence="1">
    <location>
        <position position="1"/>
    </location>
</feature>
<accession>A0A8T0D0Q4</accession>
<evidence type="ECO:0000313" key="2">
    <source>
        <dbReference type="Proteomes" id="UP000699462"/>
    </source>
</evidence>
<gene>
    <name evidence="1" type="ORF">P879_07233</name>
</gene>
<keyword evidence="2" id="KW-1185">Reference proteome</keyword>
<comment type="caution">
    <text evidence="1">The sequence shown here is derived from an EMBL/GenBank/DDBJ whole genome shotgun (WGS) entry which is preliminary data.</text>
</comment>
<organism evidence="1 2">
    <name type="scientific">Paragonimus westermani</name>
    <dbReference type="NCBI Taxonomy" id="34504"/>
    <lineage>
        <taxon>Eukaryota</taxon>
        <taxon>Metazoa</taxon>
        <taxon>Spiralia</taxon>
        <taxon>Lophotrochozoa</taxon>
        <taxon>Platyhelminthes</taxon>
        <taxon>Trematoda</taxon>
        <taxon>Digenea</taxon>
        <taxon>Plagiorchiida</taxon>
        <taxon>Troglotremata</taxon>
        <taxon>Troglotrematidae</taxon>
        <taxon>Paragonimus</taxon>
    </lineage>
</organism>
<dbReference type="EMBL" id="JTDF01021719">
    <property type="protein sequence ID" value="KAF8561473.1"/>
    <property type="molecule type" value="Genomic_DNA"/>
</dbReference>
<dbReference type="Proteomes" id="UP000699462">
    <property type="component" value="Unassembled WGS sequence"/>
</dbReference>
<feature type="non-terminal residue" evidence="1">
    <location>
        <position position="179"/>
    </location>
</feature>